<evidence type="ECO:0000313" key="4">
    <source>
        <dbReference type="Proteomes" id="UP000215590"/>
    </source>
</evidence>
<accession>A0A256FEE8</accession>
<dbReference type="Proteomes" id="UP000215590">
    <property type="component" value="Unassembled WGS sequence"/>
</dbReference>
<dbReference type="InterPro" id="IPR022081">
    <property type="entry name" value="DUF3631"/>
</dbReference>
<dbReference type="EMBL" id="NNRJ01000054">
    <property type="protein sequence ID" value="OYR13036.1"/>
    <property type="molecule type" value="Genomic_DNA"/>
</dbReference>
<gene>
    <name evidence="3" type="ORF">CEV31_3542</name>
</gene>
<reference evidence="3 4" key="1">
    <citation type="submission" date="2017-07" db="EMBL/GenBank/DDBJ databases">
        <title>Phylogenetic study on the rhizospheric bacterium Ochrobactrum sp. A44.</title>
        <authorList>
            <person name="Krzyzanowska D.M."/>
            <person name="Ossowicki A."/>
            <person name="Rajewska M."/>
            <person name="Maciag T."/>
            <person name="Kaczynski Z."/>
            <person name="Czerwicka M."/>
            <person name="Jafra S."/>
        </authorList>
    </citation>
    <scope>NUCLEOTIDE SEQUENCE [LARGE SCALE GENOMIC DNA]</scope>
    <source>
        <strain evidence="3 4">DSM 7216</strain>
    </source>
</reference>
<sequence length="475" mass="53420">MNSHANPDDISLEAEEFPFSQSQAEAKIAELSKLSELEYEQCREDAAKALCLRVSKLDEFVSAMRPKSPEEESSKPFEDMDPWVDPVDGAELLSEIQATILRFSVLPEHSAPLMAVWALHAWSHDTADISPVLAFVSPEKRCGKTTALSVMSALVPKAMHAVNISTSVLFRVVEKYRPTVLIDEADTFLEANDELRGVLNGGHNRQSAYVWRSVGDDHEPRQFRVWAPKCIAMIGKLPDTLEDRALVVHLRRKQEGEKVERFRADRINEFRHLRQKAARWAADHEQLLRDSDPSVPDELNDRAQDNSRSICAIADVAGGDWPKAIRAALVGSAIQSDEDSASTGVTLLRDISEIFESRRADRIGSTEMVEALCEFEESPWADWRRGTPITTRGVAKLLKPFGVVPRRDMNQRFYGRSDFADAFNRYLSDSPKTSVISVISVMDKDKSLKDMENYNDALKGYDASKRHKKYAQGEV</sequence>
<proteinExistence type="predicted"/>
<dbReference type="OrthoDB" id="5959484at2"/>
<evidence type="ECO:0000259" key="2">
    <source>
        <dbReference type="Pfam" id="PF12307"/>
    </source>
</evidence>
<feature type="domain" description="DUF3631" evidence="2">
    <location>
        <begin position="249"/>
        <end position="426"/>
    </location>
</feature>
<dbReference type="RefSeq" id="WP_094509048.1">
    <property type="nucleotide sequence ID" value="NZ_JBHEEK010000018.1"/>
</dbReference>
<comment type="caution">
    <text evidence="3">The sequence shown here is derived from an EMBL/GenBank/DDBJ whole genome shotgun (WGS) entry which is preliminary data.</text>
</comment>
<protein>
    <recommendedName>
        <fullName evidence="2">DUF3631 domain-containing protein</fullName>
    </recommendedName>
</protein>
<keyword evidence="4" id="KW-1185">Reference proteome</keyword>
<organism evidence="3 4">
    <name type="scientific">Brucella thiophenivorans</name>
    <dbReference type="NCBI Taxonomy" id="571255"/>
    <lineage>
        <taxon>Bacteria</taxon>
        <taxon>Pseudomonadati</taxon>
        <taxon>Pseudomonadota</taxon>
        <taxon>Alphaproteobacteria</taxon>
        <taxon>Hyphomicrobiales</taxon>
        <taxon>Brucellaceae</taxon>
        <taxon>Brucella/Ochrobactrum group</taxon>
        <taxon>Brucella</taxon>
    </lineage>
</organism>
<evidence type="ECO:0000256" key="1">
    <source>
        <dbReference type="SAM" id="MobiDB-lite"/>
    </source>
</evidence>
<name>A0A256FEE8_9HYPH</name>
<feature type="region of interest" description="Disordered" evidence="1">
    <location>
        <begin position="284"/>
        <end position="303"/>
    </location>
</feature>
<dbReference type="Pfam" id="PF12307">
    <property type="entry name" value="DUF3631"/>
    <property type="match status" value="1"/>
</dbReference>
<evidence type="ECO:0000313" key="3">
    <source>
        <dbReference type="EMBL" id="OYR13036.1"/>
    </source>
</evidence>
<dbReference type="AlphaFoldDB" id="A0A256FEE8"/>